<dbReference type="EMBL" id="NUDL01000041">
    <property type="protein sequence ID" value="PEM55469.1"/>
    <property type="molecule type" value="Genomic_DNA"/>
</dbReference>
<sequence>MSQRLDQLKRKFESNGIDFKKVGFHLDAAFLLAEQKGIIKLEDYAEFLMIQSYSGDYIKYAEEKVEKISEYIANLVIEENKYGQCAEVSLSLMNLLDELGIWNFGVKGSLTISSKDNKFEPQHFHDITPINNVAAPHAWIYVPNVGIIDLTLQKQIYTSKKVHSYLPKYNFIKESDFKYIQANKDDIADPVTQVHPIYKHSVQQKLQKTMQFNEKFKAVNLISNNVSFRYIPIAIALPDSGFDANSNKRKINKKTLKVIYSEVKEL</sequence>
<dbReference type="Proteomes" id="UP000220621">
    <property type="component" value="Unassembled WGS sequence"/>
</dbReference>
<comment type="caution">
    <text evidence="1">The sequence shown here is derived from an EMBL/GenBank/DDBJ whole genome shotgun (WGS) entry which is preliminary data.</text>
</comment>
<reference evidence="1 2" key="1">
    <citation type="submission" date="2017-09" db="EMBL/GenBank/DDBJ databases">
        <title>Large-scale bioinformatics analysis of Bacillus genomes uncovers conserved roles of natural products in bacterial physiology.</title>
        <authorList>
            <consortium name="Agbiome Team Llc"/>
            <person name="Bleich R.M."/>
            <person name="Grubbs K.J."/>
            <person name="Santa Maria K.C."/>
            <person name="Allen S.E."/>
            <person name="Farag S."/>
            <person name="Shank E.A."/>
            <person name="Bowers A."/>
        </authorList>
    </citation>
    <scope>NUCLEOTIDE SEQUENCE [LARGE SCALE GENOMIC DNA]</scope>
    <source>
        <strain evidence="1 2">AFS010764</strain>
    </source>
</reference>
<evidence type="ECO:0000313" key="2">
    <source>
        <dbReference type="Proteomes" id="UP000220621"/>
    </source>
</evidence>
<evidence type="ECO:0000313" key="1">
    <source>
        <dbReference type="EMBL" id="PEM55469.1"/>
    </source>
</evidence>
<gene>
    <name evidence="1" type="ORF">CN611_14460</name>
</gene>
<protein>
    <submittedName>
        <fullName evidence="1">Uncharacterized protein</fullName>
    </submittedName>
</protein>
<organism evidence="1 2">
    <name type="scientific">Bacillus wiedmannii</name>
    <dbReference type="NCBI Taxonomy" id="1890302"/>
    <lineage>
        <taxon>Bacteria</taxon>
        <taxon>Bacillati</taxon>
        <taxon>Bacillota</taxon>
        <taxon>Bacilli</taxon>
        <taxon>Bacillales</taxon>
        <taxon>Bacillaceae</taxon>
        <taxon>Bacillus</taxon>
        <taxon>Bacillus cereus group</taxon>
    </lineage>
</organism>
<proteinExistence type="predicted"/>
<name>A0A2B5X7V5_9BACI</name>
<dbReference type="RefSeq" id="WP_098102608.1">
    <property type="nucleotide sequence ID" value="NZ_NUDL01000041.1"/>
</dbReference>
<accession>A0A2B5X7V5</accession>
<dbReference type="AlphaFoldDB" id="A0A2B5X7V5"/>